<evidence type="ECO:0000313" key="6">
    <source>
        <dbReference type="Proteomes" id="UP000219111"/>
    </source>
</evidence>
<dbReference type="CDD" id="cd09892">
    <property type="entry name" value="NGN_SP_RfaH"/>
    <property type="match status" value="1"/>
</dbReference>
<dbReference type="Pfam" id="PF02357">
    <property type="entry name" value="NusG"/>
    <property type="match status" value="1"/>
</dbReference>
<keyword evidence="2" id="KW-0805">Transcription regulation</keyword>
<proteinExistence type="predicted"/>
<dbReference type="InterPro" id="IPR036735">
    <property type="entry name" value="NGN_dom_sf"/>
</dbReference>
<sequence>MSYYDRHGAWFLAQLKPNSAAIAERNLHRQGFRTFLPLEPETRKRGGKFVDVTRPLFPGYLFVAFDPARGHWRSINSTQGVARLVSFGNAPAPVPSELVSGLIRRCDDDGKLLPTDARSLVPGDRVRLQTGPFADFVAEVESLASDQRIWVLIDLMGNRTRMQLGAGQVCPI</sequence>
<dbReference type="SMART" id="SM00738">
    <property type="entry name" value="NGN"/>
    <property type="match status" value="1"/>
</dbReference>
<dbReference type="GO" id="GO:0005829">
    <property type="term" value="C:cytosol"/>
    <property type="evidence" value="ECO:0007669"/>
    <property type="project" value="TreeGrafter"/>
</dbReference>
<dbReference type="RefSeq" id="WP_097071439.1">
    <property type="nucleotide sequence ID" value="NZ_OBMT01000022.1"/>
</dbReference>
<dbReference type="AlphaFoldDB" id="A0A285TGU3"/>
<keyword evidence="3" id="KW-0804">Transcription</keyword>
<protein>
    <submittedName>
        <fullName evidence="5">Transcriptional antiterminator RfaH</fullName>
    </submittedName>
</protein>
<organism evidence="5 6">
    <name type="scientific">Rhodobacter maris</name>
    <dbReference type="NCBI Taxonomy" id="446682"/>
    <lineage>
        <taxon>Bacteria</taxon>
        <taxon>Pseudomonadati</taxon>
        <taxon>Pseudomonadota</taxon>
        <taxon>Alphaproteobacteria</taxon>
        <taxon>Rhodobacterales</taxon>
        <taxon>Rhodobacter group</taxon>
        <taxon>Rhodobacter</taxon>
    </lineage>
</organism>
<feature type="domain" description="NusG-like N-terminal" evidence="4">
    <location>
        <begin position="7"/>
        <end position="106"/>
    </location>
</feature>
<evidence type="ECO:0000259" key="4">
    <source>
        <dbReference type="SMART" id="SM00738"/>
    </source>
</evidence>
<dbReference type="EMBL" id="OBMT01000022">
    <property type="protein sequence ID" value="SOC21262.1"/>
    <property type="molecule type" value="Genomic_DNA"/>
</dbReference>
<evidence type="ECO:0000256" key="3">
    <source>
        <dbReference type="ARBA" id="ARBA00023163"/>
    </source>
</evidence>
<evidence type="ECO:0000256" key="2">
    <source>
        <dbReference type="ARBA" id="ARBA00023015"/>
    </source>
</evidence>
<evidence type="ECO:0000256" key="1">
    <source>
        <dbReference type="ARBA" id="ARBA00022814"/>
    </source>
</evidence>
<dbReference type="GO" id="GO:0031564">
    <property type="term" value="P:transcription antitermination"/>
    <property type="evidence" value="ECO:0007669"/>
    <property type="project" value="UniProtKB-KW"/>
</dbReference>
<dbReference type="SUPFAM" id="SSF50104">
    <property type="entry name" value="Translation proteins SH3-like domain"/>
    <property type="match status" value="1"/>
</dbReference>
<dbReference type="Gene3D" id="3.30.70.940">
    <property type="entry name" value="NusG, N-terminal domain"/>
    <property type="match status" value="1"/>
</dbReference>
<accession>A0A285TGU3</accession>
<dbReference type="SUPFAM" id="SSF82679">
    <property type="entry name" value="N-utilization substance G protein NusG, N-terminal domain"/>
    <property type="match status" value="1"/>
</dbReference>
<reference evidence="6" key="1">
    <citation type="submission" date="2017-08" db="EMBL/GenBank/DDBJ databases">
        <authorList>
            <person name="Varghese N."/>
            <person name="Submissions S."/>
        </authorList>
    </citation>
    <scope>NUCLEOTIDE SEQUENCE [LARGE SCALE GENOMIC DNA]</scope>
    <source>
        <strain evidence="6">JA276</strain>
    </source>
</reference>
<name>A0A285TGU3_9RHOB</name>
<keyword evidence="6" id="KW-1185">Reference proteome</keyword>
<dbReference type="CDD" id="cd06091">
    <property type="entry name" value="KOW_NusG"/>
    <property type="match status" value="1"/>
</dbReference>
<dbReference type="InterPro" id="IPR008991">
    <property type="entry name" value="Translation_prot_SH3-like_sf"/>
</dbReference>
<dbReference type="InterPro" id="IPR006645">
    <property type="entry name" value="NGN-like_dom"/>
</dbReference>
<dbReference type="Proteomes" id="UP000219111">
    <property type="component" value="Unassembled WGS sequence"/>
</dbReference>
<dbReference type="OrthoDB" id="9787731at2"/>
<gene>
    <name evidence="5" type="ORF">SAMN05877831_12212</name>
</gene>
<dbReference type="GO" id="GO:0006354">
    <property type="term" value="P:DNA-templated transcription elongation"/>
    <property type="evidence" value="ECO:0007669"/>
    <property type="project" value="InterPro"/>
</dbReference>
<dbReference type="PANTHER" id="PTHR30265">
    <property type="entry name" value="RHO-INTERACTING TRANSCRIPTION TERMINATION FACTOR NUSG"/>
    <property type="match status" value="1"/>
</dbReference>
<dbReference type="PANTHER" id="PTHR30265:SF7">
    <property type="entry name" value="TRANSCRIPTION ANTITERMINATION PROTEIN RFAH"/>
    <property type="match status" value="1"/>
</dbReference>
<evidence type="ECO:0000313" key="5">
    <source>
        <dbReference type="EMBL" id="SOC21262.1"/>
    </source>
</evidence>
<dbReference type="InterPro" id="IPR043425">
    <property type="entry name" value="NusG-like"/>
</dbReference>
<keyword evidence="1" id="KW-0889">Transcription antitermination</keyword>